<evidence type="ECO:0000256" key="1">
    <source>
        <dbReference type="SAM" id="Phobius"/>
    </source>
</evidence>
<keyword evidence="3" id="KW-1185">Reference proteome</keyword>
<feature type="transmembrane region" description="Helical" evidence="1">
    <location>
        <begin position="12"/>
        <end position="35"/>
    </location>
</feature>
<name>A0AA37UG97_9MICO</name>
<keyword evidence="1" id="KW-0472">Membrane</keyword>
<comment type="caution">
    <text evidence="2">The sequence shown here is derived from an EMBL/GenBank/DDBJ whole genome shotgun (WGS) entry which is preliminary data.</text>
</comment>
<evidence type="ECO:0000313" key="2">
    <source>
        <dbReference type="EMBL" id="GMA28283.1"/>
    </source>
</evidence>
<reference evidence="2 3" key="1">
    <citation type="journal article" date="2014" name="Int. J. Syst. Evol. Microbiol.">
        <title>Complete genome sequence of Corynebacterium casei LMG S-19264T (=DSM 44701T), isolated from a smear-ripened cheese.</title>
        <authorList>
            <consortium name="US DOE Joint Genome Institute (JGI-PGF)"/>
            <person name="Walter F."/>
            <person name="Albersmeier A."/>
            <person name="Kalinowski J."/>
            <person name="Ruckert C."/>
        </authorList>
    </citation>
    <scope>NUCLEOTIDE SEQUENCE [LARGE SCALE GENOMIC DNA]</scope>
    <source>
        <strain evidence="2 3">NBRC 112289</strain>
    </source>
</reference>
<proteinExistence type="predicted"/>
<sequence length="67" mass="7098">MGAWLLGNFGVAMLLRVPIGFALVAASFVALVLVTDVPLTIGPQRIIAGITPSRCSRSRCSSWPVRS</sequence>
<dbReference type="Proteomes" id="UP001157160">
    <property type="component" value="Unassembled WGS sequence"/>
</dbReference>
<gene>
    <name evidence="2" type="ORF">GCM10025874_15360</name>
</gene>
<dbReference type="EMBL" id="BSUL01000001">
    <property type="protein sequence ID" value="GMA28283.1"/>
    <property type="molecule type" value="Genomic_DNA"/>
</dbReference>
<keyword evidence="1" id="KW-1133">Transmembrane helix</keyword>
<dbReference type="RefSeq" id="WP_284231649.1">
    <property type="nucleotide sequence ID" value="NZ_BSUL01000001.1"/>
</dbReference>
<keyword evidence="1" id="KW-0812">Transmembrane</keyword>
<evidence type="ECO:0000313" key="3">
    <source>
        <dbReference type="Proteomes" id="UP001157160"/>
    </source>
</evidence>
<organism evidence="2 3">
    <name type="scientific">Arenivirga flava</name>
    <dbReference type="NCBI Taxonomy" id="1930060"/>
    <lineage>
        <taxon>Bacteria</taxon>
        <taxon>Bacillati</taxon>
        <taxon>Actinomycetota</taxon>
        <taxon>Actinomycetes</taxon>
        <taxon>Micrococcales</taxon>
        <taxon>Microbacteriaceae</taxon>
        <taxon>Arenivirga</taxon>
    </lineage>
</organism>
<accession>A0AA37UG97</accession>
<protein>
    <submittedName>
        <fullName evidence="2">Uncharacterized protein</fullName>
    </submittedName>
</protein>
<dbReference type="AlphaFoldDB" id="A0AA37UG97"/>